<evidence type="ECO:0000256" key="1">
    <source>
        <dbReference type="SAM" id="MobiDB-lite"/>
    </source>
</evidence>
<feature type="compositionally biased region" description="Basic and acidic residues" evidence="1">
    <location>
        <begin position="1"/>
        <end position="12"/>
    </location>
</feature>
<dbReference type="Proteomes" id="UP000799757">
    <property type="component" value="Unassembled WGS sequence"/>
</dbReference>
<sequence>MKEKATPSKRTAESWSSRSPTAKKRKSVTSTPTKSQIGKHLEGLEATSKVDILAKEEFKNSKSASQLLEETAKGTVKENEKQMKVVANEVEEPTSQREARDRQSGEMEESSEVVVNTVEETEEIVGKFEQEQGSRPTTPRTPTPRLREGKSMRSMNEPPQFTRSSGEKKIGFISSSPRRQNMHYGQVQFSPLPGKPGPQSPSTFYSGGKCLRTHPEPQSLRSCQSVEEPQALEGYDAFSAEYSRRQSNASFHDLLSLAPYQQPFDAGFRGPSSPSASQGQQSQASGIHQLGTPNLAESATSTSYHKTPTGPPLTIHQFTMSSLDILLKNERLPFAAVFLTPTIDLLASKLFGIAITQNADLFSTWSLDIGAQWPTFKLRVLAAMNVLPVWWFFREQIVILLKANWQVDDAYTERQVQECMDLLKSKEELDPRN</sequence>
<feature type="region of interest" description="Disordered" evidence="1">
    <location>
        <begin position="58"/>
        <end position="171"/>
    </location>
</feature>
<evidence type="ECO:0000313" key="2">
    <source>
        <dbReference type="EMBL" id="KAF2791949.1"/>
    </source>
</evidence>
<organism evidence="2 3">
    <name type="scientific">Melanomma pulvis-pyrius CBS 109.77</name>
    <dbReference type="NCBI Taxonomy" id="1314802"/>
    <lineage>
        <taxon>Eukaryota</taxon>
        <taxon>Fungi</taxon>
        <taxon>Dikarya</taxon>
        <taxon>Ascomycota</taxon>
        <taxon>Pezizomycotina</taxon>
        <taxon>Dothideomycetes</taxon>
        <taxon>Pleosporomycetidae</taxon>
        <taxon>Pleosporales</taxon>
        <taxon>Melanommataceae</taxon>
        <taxon>Melanomma</taxon>
    </lineage>
</organism>
<dbReference type="EMBL" id="MU001994">
    <property type="protein sequence ID" value="KAF2791949.1"/>
    <property type="molecule type" value="Genomic_DNA"/>
</dbReference>
<keyword evidence="3" id="KW-1185">Reference proteome</keyword>
<feature type="compositionally biased region" description="Basic and acidic residues" evidence="1">
    <location>
        <begin position="70"/>
        <end position="83"/>
    </location>
</feature>
<feature type="region of interest" description="Disordered" evidence="1">
    <location>
        <begin position="266"/>
        <end position="286"/>
    </location>
</feature>
<name>A0A6A6X6K0_9PLEO</name>
<dbReference type="AlphaFoldDB" id="A0A6A6X6K0"/>
<feature type="region of interest" description="Disordered" evidence="1">
    <location>
        <begin position="186"/>
        <end position="210"/>
    </location>
</feature>
<feature type="compositionally biased region" description="Basic and acidic residues" evidence="1">
    <location>
        <begin position="94"/>
        <end position="105"/>
    </location>
</feature>
<feature type="compositionally biased region" description="Polar residues" evidence="1">
    <location>
        <begin position="153"/>
        <end position="164"/>
    </location>
</feature>
<feature type="compositionally biased region" description="Low complexity" evidence="1">
    <location>
        <begin position="135"/>
        <end position="144"/>
    </location>
</feature>
<protein>
    <submittedName>
        <fullName evidence="2">Uncharacterized protein</fullName>
    </submittedName>
</protein>
<feature type="region of interest" description="Disordered" evidence="1">
    <location>
        <begin position="1"/>
        <end position="46"/>
    </location>
</feature>
<accession>A0A6A6X6K0</accession>
<proteinExistence type="predicted"/>
<gene>
    <name evidence="2" type="ORF">K505DRAFT_363371</name>
</gene>
<evidence type="ECO:0000313" key="3">
    <source>
        <dbReference type="Proteomes" id="UP000799757"/>
    </source>
</evidence>
<feature type="compositionally biased region" description="Low complexity" evidence="1">
    <location>
        <begin position="270"/>
        <end position="286"/>
    </location>
</feature>
<reference evidence="2" key="1">
    <citation type="journal article" date="2020" name="Stud. Mycol.">
        <title>101 Dothideomycetes genomes: a test case for predicting lifestyles and emergence of pathogens.</title>
        <authorList>
            <person name="Haridas S."/>
            <person name="Albert R."/>
            <person name="Binder M."/>
            <person name="Bloem J."/>
            <person name="Labutti K."/>
            <person name="Salamov A."/>
            <person name="Andreopoulos B."/>
            <person name="Baker S."/>
            <person name="Barry K."/>
            <person name="Bills G."/>
            <person name="Bluhm B."/>
            <person name="Cannon C."/>
            <person name="Castanera R."/>
            <person name="Culley D."/>
            <person name="Daum C."/>
            <person name="Ezra D."/>
            <person name="Gonzalez J."/>
            <person name="Henrissat B."/>
            <person name="Kuo A."/>
            <person name="Liang C."/>
            <person name="Lipzen A."/>
            <person name="Lutzoni F."/>
            <person name="Magnuson J."/>
            <person name="Mondo S."/>
            <person name="Nolan M."/>
            <person name="Ohm R."/>
            <person name="Pangilinan J."/>
            <person name="Park H.-J."/>
            <person name="Ramirez L."/>
            <person name="Alfaro M."/>
            <person name="Sun H."/>
            <person name="Tritt A."/>
            <person name="Yoshinaga Y."/>
            <person name="Zwiers L.-H."/>
            <person name="Turgeon B."/>
            <person name="Goodwin S."/>
            <person name="Spatafora J."/>
            <person name="Crous P."/>
            <person name="Grigoriev I."/>
        </authorList>
    </citation>
    <scope>NUCLEOTIDE SEQUENCE</scope>
    <source>
        <strain evidence="2">CBS 109.77</strain>
    </source>
</reference>